<keyword evidence="7 11" id="KW-0658">Purine biosynthesis</keyword>
<evidence type="ECO:0000256" key="10">
    <source>
        <dbReference type="ARBA" id="ARBA00049404"/>
    </source>
</evidence>
<keyword evidence="6 11" id="KW-0332">GMP biosynthesis</keyword>
<evidence type="ECO:0000256" key="5">
    <source>
        <dbReference type="ARBA" id="ARBA00022741"/>
    </source>
</evidence>
<evidence type="ECO:0000256" key="1">
    <source>
        <dbReference type="ARBA" id="ARBA00002332"/>
    </source>
</evidence>
<dbReference type="InterPro" id="IPR022310">
    <property type="entry name" value="NAD/GMP_synthase"/>
</dbReference>
<reference evidence="13 14" key="1">
    <citation type="submission" date="2017-04" db="EMBL/GenBank/DDBJ databases">
        <title>Novel microbial lineages endemic to geothermal iron-oxide mats fill important gaps in the evolutionary history of Archaea.</title>
        <authorList>
            <person name="Jay Z.J."/>
            <person name="Beam J.P."/>
            <person name="Dlakic M."/>
            <person name="Rusch D.B."/>
            <person name="Kozubal M.A."/>
            <person name="Inskeep W.P."/>
        </authorList>
    </citation>
    <scope>NUCLEOTIDE SEQUENCE [LARGE SCALE GENOMIC DNA]</scope>
    <source>
        <strain evidence="13">OSP_D</strain>
    </source>
</reference>
<gene>
    <name evidence="13" type="ORF">B9Q01_02865</name>
</gene>
<comment type="caution">
    <text evidence="13">The sequence shown here is derived from an EMBL/GenBank/DDBJ whole genome shotgun (WGS) entry which is preliminary data.</text>
</comment>
<evidence type="ECO:0000256" key="4">
    <source>
        <dbReference type="ARBA" id="ARBA00022598"/>
    </source>
</evidence>
<evidence type="ECO:0000256" key="6">
    <source>
        <dbReference type="ARBA" id="ARBA00022749"/>
    </source>
</evidence>
<dbReference type="CDD" id="cd01997">
    <property type="entry name" value="GMP_synthase_C"/>
    <property type="match status" value="1"/>
</dbReference>
<comment type="catalytic activity">
    <reaction evidence="10">
        <text>XMP + L-glutamine + ATP + H2O = GMP + L-glutamate + AMP + diphosphate + 2 H(+)</text>
        <dbReference type="Rhea" id="RHEA:11680"/>
        <dbReference type="ChEBI" id="CHEBI:15377"/>
        <dbReference type="ChEBI" id="CHEBI:15378"/>
        <dbReference type="ChEBI" id="CHEBI:29985"/>
        <dbReference type="ChEBI" id="CHEBI:30616"/>
        <dbReference type="ChEBI" id="CHEBI:33019"/>
        <dbReference type="ChEBI" id="CHEBI:57464"/>
        <dbReference type="ChEBI" id="CHEBI:58115"/>
        <dbReference type="ChEBI" id="CHEBI:58359"/>
        <dbReference type="ChEBI" id="CHEBI:456215"/>
        <dbReference type="EC" id="6.3.5.2"/>
    </reaction>
</comment>
<dbReference type="EC" id="6.3.5.2" evidence="3"/>
<dbReference type="PANTHER" id="PTHR11922">
    <property type="entry name" value="GMP SYNTHASE-RELATED"/>
    <property type="match status" value="1"/>
</dbReference>
<dbReference type="InterPro" id="IPR014729">
    <property type="entry name" value="Rossmann-like_a/b/a_fold"/>
</dbReference>
<evidence type="ECO:0000313" key="13">
    <source>
        <dbReference type="EMBL" id="PSN83952.1"/>
    </source>
</evidence>
<sequence length="367" mass="40981">MGELKSLIREKVGSEKVLAALSGGVDSTVATLIAISALGERVTPVLLDTGFLRENEPQIVKKLFDSISPIPLKILERSEIFFKAVSALDDAESKRIAFRETFYAQLKEEAQKIGARWLLQGTIAPDWIETTGGIKTQHNVLAQLGIRTEERYGFSLLEPLAYLYKDQVRALARALGLPKEFANRQPFPGPGLLIRIPGRVSQEKLELVKKVNTIVEERLSTLSASQYFGAIFDAPERLATRVLKGYENYEFKERVTGVMGDARVYAKMLGVDAPERESLLKHYQKLVAELMSLKSEYTRVCVLISSKNEGKYAIVVRAVKTSDFMTADVALPPFELLVSLSSHVLKQAIREIYFDVTPKPPATIEYE</sequence>
<dbReference type="GO" id="GO:0005829">
    <property type="term" value="C:cytosol"/>
    <property type="evidence" value="ECO:0007669"/>
    <property type="project" value="TreeGrafter"/>
</dbReference>
<organism evidence="13 14">
    <name type="scientific">Candidatus Marsarchaeota G1 archaeon OSP_D</name>
    <dbReference type="NCBI Taxonomy" id="1978155"/>
    <lineage>
        <taxon>Archaea</taxon>
        <taxon>Candidatus Marsarchaeota</taxon>
        <taxon>Candidatus Marsarchaeota group 1</taxon>
    </lineage>
</organism>
<accession>A0A2R6AC20</accession>
<evidence type="ECO:0000256" key="9">
    <source>
        <dbReference type="ARBA" id="ARBA00030464"/>
    </source>
</evidence>
<evidence type="ECO:0000256" key="2">
    <source>
        <dbReference type="ARBA" id="ARBA00005153"/>
    </source>
</evidence>
<dbReference type="UniPathway" id="UPA00189">
    <property type="reaction ID" value="UER00296"/>
</dbReference>
<dbReference type="GO" id="GO:0005524">
    <property type="term" value="F:ATP binding"/>
    <property type="evidence" value="ECO:0007669"/>
    <property type="project" value="UniProtKB-UniRule"/>
</dbReference>
<evidence type="ECO:0000256" key="8">
    <source>
        <dbReference type="ARBA" id="ARBA00022840"/>
    </source>
</evidence>
<keyword evidence="8 11" id="KW-0067">ATP-binding</keyword>
<dbReference type="Pfam" id="PF02540">
    <property type="entry name" value="NAD_synthase"/>
    <property type="match status" value="1"/>
</dbReference>
<comment type="pathway">
    <text evidence="2">Purine metabolism; GMP biosynthesis; GMP from XMP (L-Gln route): step 1/1.</text>
</comment>
<dbReference type="Pfam" id="PF00958">
    <property type="entry name" value="GMP_synt_C"/>
    <property type="match status" value="1"/>
</dbReference>
<dbReference type="InterPro" id="IPR025777">
    <property type="entry name" value="GMPS_ATP_PPase_dom"/>
</dbReference>
<evidence type="ECO:0000256" key="7">
    <source>
        <dbReference type="ARBA" id="ARBA00022755"/>
    </source>
</evidence>
<evidence type="ECO:0000256" key="11">
    <source>
        <dbReference type="PROSITE-ProRule" id="PRU00886"/>
    </source>
</evidence>
<name>A0A2R6AC20_9ARCH</name>
<proteinExistence type="predicted"/>
<dbReference type="Gene3D" id="3.40.50.620">
    <property type="entry name" value="HUPs"/>
    <property type="match status" value="1"/>
</dbReference>
<comment type="function">
    <text evidence="1">Catalyzes the synthesis of GMP from XMP.</text>
</comment>
<dbReference type="SUPFAM" id="SSF52402">
    <property type="entry name" value="Adenine nucleotide alpha hydrolases-like"/>
    <property type="match status" value="1"/>
</dbReference>
<evidence type="ECO:0000259" key="12">
    <source>
        <dbReference type="PROSITE" id="PS51553"/>
    </source>
</evidence>
<protein>
    <recommendedName>
        <fullName evidence="3">GMP synthase (glutamine-hydrolyzing)</fullName>
        <ecNumber evidence="3">6.3.5.2</ecNumber>
    </recommendedName>
    <alternativeName>
        <fullName evidence="9">GMP synthetase</fullName>
    </alternativeName>
</protein>
<dbReference type="Proteomes" id="UP000240880">
    <property type="component" value="Unassembled WGS sequence"/>
</dbReference>
<dbReference type="AlphaFoldDB" id="A0A2R6AC20"/>
<dbReference type="Gene3D" id="3.30.300.10">
    <property type="match status" value="2"/>
</dbReference>
<keyword evidence="4" id="KW-0436">Ligase</keyword>
<evidence type="ECO:0000313" key="14">
    <source>
        <dbReference type="Proteomes" id="UP000240880"/>
    </source>
</evidence>
<dbReference type="PROSITE" id="PS51553">
    <property type="entry name" value="GMPS_ATP_PPASE"/>
    <property type="match status" value="1"/>
</dbReference>
<dbReference type="InterPro" id="IPR001674">
    <property type="entry name" value="GMP_synth_C"/>
</dbReference>
<dbReference type="EMBL" id="NEXC01000011">
    <property type="protein sequence ID" value="PSN83952.1"/>
    <property type="molecule type" value="Genomic_DNA"/>
</dbReference>
<keyword evidence="5 11" id="KW-0547">Nucleotide-binding</keyword>
<feature type="binding site" evidence="11">
    <location>
        <begin position="22"/>
        <end position="28"/>
    </location>
    <ligand>
        <name>ATP</name>
        <dbReference type="ChEBI" id="CHEBI:30616"/>
    </ligand>
</feature>
<dbReference type="PANTHER" id="PTHR11922:SF2">
    <property type="entry name" value="GMP SYNTHASE [GLUTAMINE-HYDROLYZING]"/>
    <property type="match status" value="1"/>
</dbReference>
<dbReference type="SUPFAM" id="SSF54810">
    <property type="entry name" value="GMP synthetase C-terminal dimerisation domain"/>
    <property type="match status" value="1"/>
</dbReference>
<evidence type="ECO:0000256" key="3">
    <source>
        <dbReference type="ARBA" id="ARBA00012746"/>
    </source>
</evidence>
<feature type="domain" description="GMPS ATP-PPase" evidence="12">
    <location>
        <begin position="1"/>
        <end position="184"/>
    </location>
</feature>
<dbReference type="GO" id="GO:0003921">
    <property type="term" value="F:GMP synthase activity"/>
    <property type="evidence" value="ECO:0007669"/>
    <property type="project" value="InterPro"/>
</dbReference>